<name>A0A2N5DVX8_9GAMM</name>
<gene>
    <name evidence="2" type="ORF">CYR55_20960</name>
</gene>
<dbReference type="OrthoDB" id="7060796at2"/>
<evidence type="ECO:0000313" key="2">
    <source>
        <dbReference type="EMBL" id="PLR31284.1"/>
    </source>
</evidence>
<keyword evidence="1" id="KW-1133">Transmembrane helix</keyword>
<dbReference type="PIRSF" id="PIRSF020653">
    <property type="entry name" value="UCP020653"/>
    <property type="match status" value="1"/>
</dbReference>
<feature type="transmembrane region" description="Helical" evidence="1">
    <location>
        <begin position="12"/>
        <end position="31"/>
    </location>
</feature>
<evidence type="ECO:0000313" key="3">
    <source>
        <dbReference type="Proteomes" id="UP000234240"/>
    </source>
</evidence>
<dbReference type="EMBL" id="PJZF01000026">
    <property type="protein sequence ID" value="PLR31284.1"/>
    <property type="molecule type" value="Genomic_DNA"/>
</dbReference>
<comment type="caution">
    <text evidence="2">The sequence shown here is derived from an EMBL/GenBank/DDBJ whole genome shotgun (WGS) entry which is preliminary data.</text>
</comment>
<keyword evidence="3" id="KW-1185">Reference proteome</keyword>
<dbReference type="InterPro" id="IPR009883">
    <property type="entry name" value="YgfX"/>
</dbReference>
<accession>A0A2N5DVX8</accession>
<dbReference type="Pfam" id="PF07254">
    <property type="entry name" value="Cpta_toxin"/>
    <property type="match status" value="1"/>
</dbReference>
<protein>
    <recommendedName>
        <fullName evidence="4">Toxin CptA</fullName>
    </recommendedName>
</protein>
<organism evidence="2 3">
    <name type="scientific">Chimaeribacter californicus</name>
    <dbReference type="NCBI Taxonomy" id="2060067"/>
    <lineage>
        <taxon>Bacteria</taxon>
        <taxon>Pseudomonadati</taxon>
        <taxon>Pseudomonadota</taxon>
        <taxon>Gammaproteobacteria</taxon>
        <taxon>Enterobacterales</taxon>
        <taxon>Yersiniaceae</taxon>
        <taxon>Chimaeribacter</taxon>
    </lineage>
</organism>
<proteinExistence type="predicted"/>
<sequence length="152" mass="17672">MAQWRCDIRVSWRTQLLSLFLHGGLILLVLLAPWPEGYLLVWLTLVVLLVFQCIRSQKNISARHGEMVFLSPGQLRWKQREWQLVRAPWLMRSGMILTLKPLDDGTGLPFWQRRRQRLWLASDALTPAAWRHLCLYARQQGAASHGAGHDRP</sequence>
<dbReference type="RefSeq" id="WP_101818286.1">
    <property type="nucleotide sequence ID" value="NZ_PJZF01000026.1"/>
</dbReference>
<evidence type="ECO:0000256" key="1">
    <source>
        <dbReference type="SAM" id="Phobius"/>
    </source>
</evidence>
<keyword evidence="1" id="KW-0812">Transmembrane</keyword>
<dbReference type="Proteomes" id="UP000234240">
    <property type="component" value="Unassembled WGS sequence"/>
</dbReference>
<evidence type="ECO:0008006" key="4">
    <source>
        <dbReference type="Google" id="ProtNLM"/>
    </source>
</evidence>
<reference evidence="2 3" key="1">
    <citation type="submission" date="2017-12" db="EMBL/GenBank/DDBJ databases">
        <title>Characterization of six clinical isolates of Enterochimera gen. nov., a novel genus of the Yersiniaciae family and the three species Enterochimera arupensis sp. nov., Enterochimera coloradensis sp. nov, and Enterochimera californica sp. nov.</title>
        <authorList>
            <person name="Rossi A."/>
            <person name="Fisher M."/>
        </authorList>
    </citation>
    <scope>NUCLEOTIDE SEQUENCE [LARGE SCALE GENOMIC DNA]</scope>
    <source>
        <strain evidence="3">2015-Iso6</strain>
    </source>
</reference>
<keyword evidence="1" id="KW-0472">Membrane</keyword>
<feature type="transmembrane region" description="Helical" evidence="1">
    <location>
        <begin position="37"/>
        <end position="54"/>
    </location>
</feature>
<dbReference type="AlphaFoldDB" id="A0A2N5DVX8"/>